<dbReference type="EMBL" id="CAJMWT010000741">
    <property type="protein sequence ID" value="CAE6349713.1"/>
    <property type="molecule type" value="Genomic_DNA"/>
</dbReference>
<dbReference type="Proteomes" id="UP000663843">
    <property type="component" value="Unassembled WGS sequence"/>
</dbReference>
<protein>
    <submittedName>
        <fullName evidence="1">Uncharacterized protein</fullName>
    </submittedName>
</protein>
<name>A0A8H2ZXS4_9AGAM</name>
<organism evidence="1 2">
    <name type="scientific">Rhizoctonia solani</name>
    <dbReference type="NCBI Taxonomy" id="456999"/>
    <lineage>
        <taxon>Eukaryota</taxon>
        <taxon>Fungi</taxon>
        <taxon>Dikarya</taxon>
        <taxon>Basidiomycota</taxon>
        <taxon>Agaricomycotina</taxon>
        <taxon>Agaricomycetes</taxon>
        <taxon>Cantharellales</taxon>
        <taxon>Ceratobasidiaceae</taxon>
        <taxon>Rhizoctonia</taxon>
    </lineage>
</organism>
<sequence>MFAPDTKEHRLRQHDQDCYGGVRFVNQVLARDENVEPEPACLVIDLGNGADLKAERSRDALTECNGTPKFIARSVSFGGLLYSRGEADMPLLDGSLAGYRRFMHATEYQVAHSPGVHTSAVSRR</sequence>
<accession>A0A8H2ZXS4</accession>
<evidence type="ECO:0000313" key="1">
    <source>
        <dbReference type="EMBL" id="CAE6349713.1"/>
    </source>
</evidence>
<dbReference type="AlphaFoldDB" id="A0A8H2ZXS4"/>
<proteinExistence type="predicted"/>
<reference evidence="1" key="1">
    <citation type="submission" date="2021-01" db="EMBL/GenBank/DDBJ databases">
        <authorList>
            <person name="Kaushik A."/>
        </authorList>
    </citation>
    <scope>NUCLEOTIDE SEQUENCE</scope>
    <source>
        <strain evidence="1">AG2-2IIIB</strain>
    </source>
</reference>
<evidence type="ECO:0000313" key="2">
    <source>
        <dbReference type="Proteomes" id="UP000663843"/>
    </source>
</evidence>
<comment type="caution">
    <text evidence="1">The sequence shown here is derived from an EMBL/GenBank/DDBJ whole genome shotgun (WGS) entry which is preliminary data.</text>
</comment>
<gene>
    <name evidence="1" type="ORF">RDB_LOCUS6178</name>
</gene>